<organism evidence="1 3">
    <name type="scientific">Medicago truncatula</name>
    <name type="common">Barrel medic</name>
    <name type="synonym">Medicago tribuloides</name>
    <dbReference type="NCBI Taxonomy" id="3880"/>
    <lineage>
        <taxon>Eukaryota</taxon>
        <taxon>Viridiplantae</taxon>
        <taxon>Streptophyta</taxon>
        <taxon>Embryophyta</taxon>
        <taxon>Tracheophyta</taxon>
        <taxon>Spermatophyta</taxon>
        <taxon>Magnoliopsida</taxon>
        <taxon>eudicotyledons</taxon>
        <taxon>Gunneridae</taxon>
        <taxon>Pentapetalae</taxon>
        <taxon>rosids</taxon>
        <taxon>fabids</taxon>
        <taxon>Fabales</taxon>
        <taxon>Fabaceae</taxon>
        <taxon>Papilionoideae</taxon>
        <taxon>50 kb inversion clade</taxon>
        <taxon>NPAAA clade</taxon>
        <taxon>Hologalegina</taxon>
        <taxon>IRL clade</taxon>
        <taxon>Trifolieae</taxon>
        <taxon>Medicago</taxon>
    </lineage>
</organism>
<name>G7KP39_MEDTR</name>
<protein>
    <submittedName>
        <fullName evidence="1 2">Uncharacterized protein</fullName>
    </submittedName>
</protein>
<dbReference type="EMBL" id="CM001222">
    <property type="protein sequence ID" value="AES75103.1"/>
    <property type="molecule type" value="Genomic_DNA"/>
</dbReference>
<reference evidence="1 3" key="1">
    <citation type="journal article" date="2011" name="Nature">
        <title>The Medicago genome provides insight into the evolution of rhizobial symbioses.</title>
        <authorList>
            <person name="Young N.D."/>
            <person name="Debelle F."/>
            <person name="Oldroyd G.E."/>
            <person name="Geurts R."/>
            <person name="Cannon S.B."/>
            <person name="Udvardi M.K."/>
            <person name="Benedito V.A."/>
            <person name="Mayer K.F."/>
            <person name="Gouzy J."/>
            <person name="Schoof H."/>
            <person name="Van de Peer Y."/>
            <person name="Proost S."/>
            <person name="Cook D.R."/>
            <person name="Meyers B.C."/>
            <person name="Spannagl M."/>
            <person name="Cheung F."/>
            <person name="De Mita S."/>
            <person name="Krishnakumar V."/>
            <person name="Gundlach H."/>
            <person name="Zhou S."/>
            <person name="Mudge J."/>
            <person name="Bharti A.K."/>
            <person name="Murray J.D."/>
            <person name="Naoumkina M.A."/>
            <person name="Rosen B."/>
            <person name="Silverstein K.A."/>
            <person name="Tang H."/>
            <person name="Rombauts S."/>
            <person name="Zhao P.X."/>
            <person name="Zhou P."/>
            <person name="Barbe V."/>
            <person name="Bardou P."/>
            <person name="Bechner M."/>
            <person name="Bellec A."/>
            <person name="Berger A."/>
            <person name="Berges H."/>
            <person name="Bidwell S."/>
            <person name="Bisseling T."/>
            <person name="Choisne N."/>
            <person name="Couloux A."/>
            <person name="Denny R."/>
            <person name="Deshpande S."/>
            <person name="Dai X."/>
            <person name="Doyle J.J."/>
            <person name="Dudez A.M."/>
            <person name="Farmer A.D."/>
            <person name="Fouteau S."/>
            <person name="Franken C."/>
            <person name="Gibelin C."/>
            <person name="Gish J."/>
            <person name="Goldstein S."/>
            <person name="Gonzalez A.J."/>
            <person name="Green P.J."/>
            <person name="Hallab A."/>
            <person name="Hartog M."/>
            <person name="Hua A."/>
            <person name="Humphray S.J."/>
            <person name="Jeong D.H."/>
            <person name="Jing Y."/>
            <person name="Jocker A."/>
            <person name="Kenton S.M."/>
            <person name="Kim D.J."/>
            <person name="Klee K."/>
            <person name="Lai H."/>
            <person name="Lang C."/>
            <person name="Lin S."/>
            <person name="Macmil S.L."/>
            <person name="Magdelenat G."/>
            <person name="Matthews L."/>
            <person name="McCorrison J."/>
            <person name="Monaghan E.L."/>
            <person name="Mun J.H."/>
            <person name="Najar F.Z."/>
            <person name="Nicholson C."/>
            <person name="Noirot C."/>
            <person name="O'Bleness M."/>
            <person name="Paule C.R."/>
            <person name="Poulain J."/>
            <person name="Prion F."/>
            <person name="Qin B."/>
            <person name="Qu C."/>
            <person name="Retzel E.F."/>
            <person name="Riddle C."/>
            <person name="Sallet E."/>
            <person name="Samain S."/>
            <person name="Samson N."/>
            <person name="Sanders I."/>
            <person name="Saurat O."/>
            <person name="Scarpelli C."/>
            <person name="Schiex T."/>
            <person name="Segurens B."/>
            <person name="Severin A.J."/>
            <person name="Sherrier D.J."/>
            <person name="Shi R."/>
            <person name="Sims S."/>
            <person name="Singer S.R."/>
            <person name="Sinharoy S."/>
            <person name="Sterck L."/>
            <person name="Viollet A."/>
            <person name="Wang B.B."/>
            <person name="Wang K."/>
            <person name="Wang M."/>
            <person name="Wang X."/>
            <person name="Warfsmann J."/>
            <person name="Weissenbach J."/>
            <person name="White D.D."/>
            <person name="White J.D."/>
            <person name="Wiley G.B."/>
            <person name="Wincker P."/>
            <person name="Xing Y."/>
            <person name="Yang L."/>
            <person name="Yao Z."/>
            <person name="Ying F."/>
            <person name="Zhai J."/>
            <person name="Zhou L."/>
            <person name="Zuber A."/>
            <person name="Denarie J."/>
            <person name="Dixon R.A."/>
            <person name="May G.D."/>
            <person name="Schwartz D.C."/>
            <person name="Rogers J."/>
            <person name="Quetier F."/>
            <person name="Town C.D."/>
            <person name="Roe B.A."/>
        </authorList>
    </citation>
    <scope>NUCLEOTIDE SEQUENCE [LARGE SCALE GENOMIC DNA]</scope>
    <source>
        <strain evidence="1">A17</strain>
        <strain evidence="2 3">cv. Jemalong A17</strain>
    </source>
</reference>
<dbReference type="HOGENOM" id="CLU_2112530_0_0_1"/>
<evidence type="ECO:0000313" key="2">
    <source>
        <dbReference type="EnsemblPlants" id="AES75103"/>
    </source>
</evidence>
<evidence type="ECO:0000313" key="3">
    <source>
        <dbReference type="Proteomes" id="UP000002051"/>
    </source>
</evidence>
<gene>
    <name evidence="1" type="ordered locus">MTR_6g025490</name>
</gene>
<dbReference type="AlphaFoldDB" id="G7KP39"/>
<dbReference type="PaxDb" id="3880-AES75103"/>
<sequence>MTTKKNTHRLNLTKENTPKQPFPKIVRITVTDNDATDYSSDEEESYTTRFLERNRGKKFVDEIIIEPCTVSFKTKKFPKNINKWLSFKTKIPAIPINGLLSDLYHHENSSIQILK</sequence>
<evidence type="ECO:0000313" key="1">
    <source>
        <dbReference type="EMBL" id="AES75103.1"/>
    </source>
</evidence>
<keyword evidence="3" id="KW-1185">Reference proteome</keyword>
<reference evidence="2" key="3">
    <citation type="submission" date="2015-04" db="UniProtKB">
        <authorList>
            <consortium name="EnsemblPlants"/>
        </authorList>
    </citation>
    <scope>IDENTIFICATION</scope>
    <source>
        <strain evidence="2">cv. Jemalong A17</strain>
    </source>
</reference>
<proteinExistence type="predicted"/>
<dbReference type="Proteomes" id="UP000002051">
    <property type="component" value="Chromosome 6"/>
</dbReference>
<accession>G7KP39</accession>
<dbReference type="EnsemblPlants" id="AES75103">
    <property type="protein sequence ID" value="AES75103"/>
    <property type="gene ID" value="MTR_6g025490"/>
</dbReference>
<reference evidence="1 3" key="2">
    <citation type="journal article" date="2014" name="BMC Genomics">
        <title>An improved genome release (version Mt4.0) for the model legume Medicago truncatula.</title>
        <authorList>
            <person name="Tang H."/>
            <person name="Krishnakumar V."/>
            <person name="Bidwell S."/>
            <person name="Rosen B."/>
            <person name="Chan A."/>
            <person name="Zhou S."/>
            <person name="Gentzbittel L."/>
            <person name="Childs K.L."/>
            <person name="Yandell M."/>
            <person name="Gundlach H."/>
            <person name="Mayer K.F."/>
            <person name="Schwartz D.C."/>
            <person name="Town C.D."/>
        </authorList>
    </citation>
    <scope>GENOME REANNOTATION</scope>
    <source>
        <strain evidence="2 3">cv. Jemalong A17</strain>
    </source>
</reference>